<evidence type="ECO:0000313" key="2">
    <source>
        <dbReference type="EMBL" id="KAK7021859.1"/>
    </source>
</evidence>
<comment type="caution">
    <text evidence="2">The sequence shown here is derived from an EMBL/GenBank/DDBJ whole genome shotgun (WGS) entry which is preliminary data.</text>
</comment>
<gene>
    <name evidence="2" type="ORF">VNI00_017206</name>
</gene>
<protein>
    <submittedName>
        <fullName evidence="2">Uncharacterized protein</fullName>
    </submittedName>
</protein>
<keyword evidence="3" id="KW-1185">Reference proteome</keyword>
<name>A0AAW0B8K4_9AGAR</name>
<organism evidence="2 3">
    <name type="scientific">Paramarasmius palmivorus</name>
    <dbReference type="NCBI Taxonomy" id="297713"/>
    <lineage>
        <taxon>Eukaryota</taxon>
        <taxon>Fungi</taxon>
        <taxon>Dikarya</taxon>
        <taxon>Basidiomycota</taxon>
        <taxon>Agaricomycotina</taxon>
        <taxon>Agaricomycetes</taxon>
        <taxon>Agaricomycetidae</taxon>
        <taxon>Agaricales</taxon>
        <taxon>Marasmiineae</taxon>
        <taxon>Marasmiaceae</taxon>
        <taxon>Paramarasmius</taxon>
    </lineage>
</organism>
<dbReference type="EMBL" id="JAYKXP010000160">
    <property type="protein sequence ID" value="KAK7021859.1"/>
    <property type="molecule type" value="Genomic_DNA"/>
</dbReference>
<feature type="compositionally biased region" description="Basic and acidic residues" evidence="1">
    <location>
        <begin position="153"/>
        <end position="163"/>
    </location>
</feature>
<dbReference type="Proteomes" id="UP001383192">
    <property type="component" value="Unassembled WGS sequence"/>
</dbReference>
<evidence type="ECO:0000256" key="1">
    <source>
        <dbReference type="SAM" id="MobiDB-lite"/>
    </source>
</evidence>
<accession>A0AAW0B8K4</accession>
<evidence type="ECO:0000313" key="3">
    <source>
        <dbReference type="Proteomes" id="UP001383192"/>
    </source>
</evidence>
<feature type="region of interest" description="Disordered" evidence="1">
    <location>
        <begin position="584"/>
        <end position="619"/>
    </location>
</feature>
<feature type="compositionally biased region" description="Polar residues" evidence="1">
    <location>
        <begin position="164"/>
        <end position="174"/>
    </location>
</feature>
<feature type="compositionally biased region" description="Acidic residues" evidence="1">
    <location>
        <begin position="592"/>
        <end position="601"/>
    </location>
</feature>
<proteinExistence type="predicted"/>
<sequence length="1399" mass="154631">MSGIKILNLEACEGQTTGNIDYFALCSLEVASPDVEQSASSVFQFTLKFYCEQADDGNDAHPRMRRLVHYEPIGWSMPSTSFSDGSGPVSPSATLRIEQLPFFIQGLLCRLITELQAEMNQDTGKNVILCNPKGFIFAIWFDFTLPLMPQSHSKLDDPPDNHSRAFSRQTNRNSPFARHNVESGVSLSSPSSQLLSLSSIGAGELVDPSRVPLFMQMPWFTDFVLTSKNRFAMLPSDLHAMATSLMKQFSEAYNKPPCRDIVLNQATLTPNQKSAGPLVSVLFGLRFLDVAAIVNSLETGGSEIPLDLASERPMVPRSVFEGQTGKLRGIALLCDNQGWPRVLSDIHTHMLSSGPVADPTLRSEEIVGSSKRQLLITAFRQLDCISQRDTNLMLVKALHNMESTAFFINYMLQGHFDFPLLWKTLVNELKTAATREGVSCEIATNLPPITRLRQPLFLALAVSPLILLCDITPMSSNLTRLHMLRAWYHYGNERPAILRKVESLLWRELFRMARGEVTSTVALQTFMEEALPLVSLARPEQDFFNPRRGSPAMMPIGLSYVSAESPLESAEWISSSEQRAVIREMGSSDQDVSGDDSDEDVSSSPPNVENAVSFNSGSGSVTGAVQRWTSVGPSEITCPWGMDVPGSGGILFNDTLQYALEGGDVDPGLVSSFELFFSPTATNLSSIATDGDSRPVGRMLIESTSAPEGSDLNITALEGPPDNTSLQDESVDERVESSGTFAVREDVSSRVSKAPGKTLGSRTKRRSALIQKPKAEKIIFEDWRKRITGDGYLLVSPTGGQCAYWPSSYNMRDLDHISELISRANSYQQLHGNRILFLKMTVSAEVGPTDDDLLSSPNGSPVEGMRILESGEYSKLDLKSQLSTLLMSQVVFMKGSTGPALVTRQLLNEIGSCSTMRDCIDLSFRWTDPFVKDLFASASLLDLMAQIERGQDGYSFYFPAIPRLNDKYTTPSLPTNVFSHRYTAGFPGYEAGQDSSPLRSNWYFVAPASVLHDGSIAPNGCNTELHVEAGIILVFLGRSDESSFLASYNSTSTPDKLLHGYPSVQGVLLFPGDKLSVPSLVTIPDGVANYFLCSLSSVFGPGIPHYLLTIEPSVCHGSYFYTTATMEQTYWSFVRRYLAASLDEPLAITQDHDTLCRIVLHWHDVIVRFTSDYLQGCSEQPGIVRHVPNILSFEGMIQLFSLSALILARGIFARERYLSHDDWKPMCDIYRRCRGAFREIFAALDSSVVFRRGGQQSQFGVMDLWTFYLVQQCSSLLTSAGKQYAIGIVFEDMKANFRQDLEGEHGVFDGVESVLSGSQFAFGKETEWSLSLQDCSSLVWTIWENLTLEYSIHLASDSWKSSRHGRSGYVQTGLGGVKRRRVLTSMDYNSASPVRIIKV</sequence>
<feature type="compositionally biased region" description="Polar residues" evidence="1">
    <location>
        <begin position="605"/>
        <end position="619"/>
    </location>
</feature>
<feature type="region of interest" description="Disordered" evidence="1">
    <location>
        <begin position="153"/>
        <end position="176"/>
    </location>
</feature>
<reference evidence="2 3" key="1">
    <citation type="submission" date="2024-01" db="EMBL/GenBank/DDBJ databases">
        <title>A draft genome for a cacao thread blight-causing isolate of Paramarasmius palmivorus.</title>
        <authorList>
            <person name="Baruah I.K."/>
            <person name="Bukari Y."/>
            <person name="Amoako-Attah I."/>
            <person name="Meinhardt L.W."/>
            <person name="Bailey B.A."/>
            <person name="Cohen S.P."/>
        </authorList>
    </citation>
    <scope>NUCLEOTIDE SEQUENCE [LARGE SCALE GENOMIC DNA]</scope>
    <source>
        <strain evidence="2 3">GH-12</strain>
    </source>
</reference>